<evidence type="ECO:0000256" key="4">
    <source>
        <dbReference type="ARBA" id="ARBA00023125"/>
    </source>
</evidence>
<feature type="transmembrane region" description="Helical" evidence="7">
    <location>
        <begin position="119"/>
        <end position="137"/>
    </location>
</feature>
<evidence type="ECO:0000256" key="1">
    <source>
        <dbReference type="ARBA" id="ARBA00002190"/>
    </source>
</evidence>
<keyword evidence="8" id="KW-0614">Plasmid</keyword>
<evidence type="ECO:0000256" key="7">
    <source>
        <dbReference type="SAM" id="Phobius"/>
    </source>
</evidence>
<accession>I3W441</accession>
<dbReference type="Pfam" id="PF00872">
    <property type="entry name" value="Transposase_mut"/>
    <property type="match status" value="1"/>
</dbReference>
<dbReference type="EMBL" id="JQ418541">
    <property type="protein sequence ID" value="AFK90368.1"/>
    <property type="molecule type" value="Genomic_DNA"/>
</dbReference>
<name>I3W441_SALER</name>
<keyword evidence="3 6" id="KW-0815">Transposition</keyword>
<geneLocation type="plasmid" evidence="8">
    <name>pSGSC3045-121</name>
</geneLocation>
<dbReference type="AlphaFoldDB" id="I3W441"/>
<comment type="function">
    <text evidence="1 6">Required for the transposition of the insertion element.</text>
</comment>
<evidence type="ECO:0000256" key="2">
    <source>
        <dbReference type="ARBA" id="ARBA00010961"/>
    </source>
</evidence>
<dbReference type="GO" id="GO:0004803">
    <property type="term" value="F:transposase activity"/>
    <property type="evidence" value="ECO:0007669"/>
    <property type="project" value="UniProtKB-UniRule"/>
</dbReference>
<evidence type="ECO:0000256" key="3">
    <source>
        <dbReference type="ARBA" id="ARBA00022578"/>
    </source>
</evidence>
<dbReference type="PANTHER" id="PTHR33217">
    <property type="entry name" value="TRANSPOSASE FOR INSERTION SEQUENCE ELEMENT IS1081"/>
    <property type="match status" value="1"/>
</dbReference>
<evidence type="ECO:0000313" key="8">
    <source>
        <dbReference type="EMBL" id="AFK90368.1"/>
    </source>
</evidence>
<organism evidence="8">
    <name type="scientific">Salmonella enterica subsp. salamae</name>
    <dbReference type="NCBI Taxonomy" id="59202"/>
    <lineage>
        <taxon>Bacteria</taxon>
        <taxon>Pseudomonadati</taxon>
        <taxon>Pseudomonadota</taxon>
        <taxon>Gammaproteobacteria</taxon>
        <taxon>Enterobacterales</taxon>
        <taxon>Enterobacteriaceae</taxon>
        <taxon>Salmonella</taxon>
    </lineage>
</organism>
<evidence type="ECO:0000256" key="5">
    <source>
        <dbReference type="ARBA" id="ARBA00023172"/>
    </source>
</evidence>
<keyword evidence="4 6" id="KW-0238">DNA-binding</keyword>
<feature type="transmembrane region" description="Helical" evidence="7">
    <location>
        <begin position="157"/>
        <end position="175"/>
    </location>
</feature>
<proteinExistence type="inferred from homology"/>
<comment type="similarity">
    <text evidence="2 6">Belongs to the transposase mutator family.</text>
</comment>
<sequence length="206" mass="22779">MLTLNLEGKKEVLGLYLSESEGANFWLSVLSNLQNRGVEDILIACVDELTGFPDAINSIYSQTEVQLCIVQGLPRSWWEGSKGHIQLTDAPQRFGGDVGRRPDVNVVDFSPGVRHAGRFRYAVIFVQGIVATVGIRLQDTAVPGKMLLWMHAFPVRRVTGVTVATACLMINLIPARTLAGRKVIRLIVFTSFVREDVSGSCRRTYC</sequence>
<keyword evidence="7" id="KW-0472">Membrane</keyword>
<dbReference type="PANTHER" id="PTHR33217:SF8">
    <property type="entry name" value="MUTATOR FAMILY TRANSPOSASE"/>
    <property type="match status" value="1"/>
</dbReference>
<reference evidence="8" key="1">
    <citation type="submission" date="2012-01" db="EMBL/GenBank/DDBJ databases">
        <authorList>
            <person name="Summers A.O."/>
            <person name="Wireman J."/>
            <person name="Williams L.E."/>
        </authorList>
    </citation>
    <scope>NUCLEOTIDE SEQUENCE</scope>
    <source>
        <strain evidence="8">SGSC3045</strain>
        <plasmid evidence="8">pSGSC3045-121</plasmid>
    </source>
</reference>
<keyword evidence="6" id="KW-0814">Transposable element</keyword>
<protein>
    <recommendedName>
        <fullName evidence="6">Mutator family transposase</fullName>
    </recommendedName>
</protein>
<keyword evidence="7" id="KW-1133">Transmembrane helix</keyword>
<dbReference type="InterPro" id="IPR001207">
    <property type="entry name" value="Transposase_mutator"/>
</dbReference>
<dbReference type="GO" id="GO:0003677">
    <property type="term" value="F:DNA binding"/>
    <property type="evidence" value="ECO:0007669"/>
    <property type="project" value="UniProtKB-UniRule"/>
</dbReference>
<keyword evidence="7" id="KW-0812">Transmembrane</keyword>
<dbReference type="GO" id="GO:0006313">
    <property type="term" value="P:DNA transposition"/>
    <property type="evidence" value="ECO:0007669"/>
    <property type="project" value="UniProtKB-UniRule"/>
</dbReference>
<evidence type="ECO:0000256" key="6">
    <source>
        <dbReference type="RuleBase" id="RU365089"/>
    </source>
</evidence>
<keyword evidence="5 6" id="KW-0233">DNA recombination</keyword>